<dbReference type="InterPro" id="IPR051319">
    <property type="entry name" value="Oligoribo/pAp-PDE_c-di-AMP_PDE"/>
</dbReference>
<dbReference type="Pfam" id="PF01281">
    <property type="entry name" value="Ribosomal_L9_N"/>
    <property type="match status" value="1"/>
</dbReference>
<sequence>MQMRAKKIMFSKNKHNTKFIVIACVIVVLILILFCLDFQNIQEIIETINQLTNNQNPTQNTASEMSGMRRKIIFFIFNFFGKIILASFVISFLLHIKKNAQIKRLKNKLSLWSKLSFHVSQIGEEVLNELPIGIVLIDISSQEIQWLNPYASFILKNPEINSPLAQINENMAQLISTSDAIPKTIITLENKKFECFYKKDLNVFYLFDATEKEQIKHLFLQKTLALAMITFDNLAESLIRYDLSEQSQIQGEYLSALSDYIEPYEGYLKQLIDDRFLLLLNRQNLDKMLENKFIILDTIRNISYKYQLKVTLSMGIACWNLSYEKLATYSQNAIELAQKRGGDQVVVNIENEKIKYFGAKIASLSKQSKVHARINAQNLVDILKKHRHCFIMGHTHTDLDALGSVIAFYKIATTIHPESNNYIILDEEKLDKSLIPVYNQLIKTEAKTSLNIITTQQASKMIKDNSLIAVLDTQTKDMVNSPELLSLTSNIVVVDHHRATEEIIPSIFSYVESSASSTVELLVEVMGFLEKEVHITAFEASIMYAGILIDTNAFIYRTSSRTFEVASKLKDLGADAIEVKSWLRKDFDKVLEINKLISEMEIFMDRFAIIQSSEIYENRSFLAQVAESVLNIRNVDAAFMIAQIADNKIAISARSYNEINVQTIMEQMEGGGHLNSAATQLEGTNIKTVTDTLKHFLKLEYEKGEKNMEIILLTDIPNKGKKHEIIKVNNGYGNFLIQNKKALLADKTNLAAIKQSQMLEQEQKRNHELLMHKLKQEIDDKKITLDIQLGPKGKIYGKITLKQIAEEFLKVHNITLDRKKISLEGEIIAIGIYPVDVFLTDQIKATFFLNVTERKSK</sequence>
<comment type="similarity">
    <text evidence="2 11">Belongs to the bacterial ribosomal protein bL9 family.</text>
</comment>
<proteinExistence type="inferred from homology"/>
<evidence type="ECO:0000256" key="9">
    <source>
        <dbReference type="ARBA" id="ARBA00023136"/>
    </source>
</evidence>
<evidence type="ECO:0000256" key="6">
    <source>
        <dbReference type="ARBA" id="ARBA00022884"/>
    </source>
</evidence>
<dbReference type="EMBL" id="CP128414">
    <property type="protein sequence ID" value="WZX02057.1"/>
    <property type="molecule type" value="Genomic_DNA"/>
</dbReference>
<dbReference type="Pfam" id="PF03948">
    <property type="entry name" value="Ribosomal_L9_C"/>
    <property type="match status" value="1"/>
</dbReference>
<evidence type="ECO:0000256" key="11">
    <source>
        <dbReference type="HAMAP-Rule" id="MF_00503"/>
    </source>
</evidence>
<dbReference type="NCBIfam" id="TIGR00158">
    <property type="entry name" value="L9"/>
    <property type="match status" value="1"/>
</dbReference>
<dbReference type="Gene3D" id="3.10.310.30">
    <property type="match status" value="1"/>
</dbReference>
<evidence type="ECO:0000256" key="2">
    <source>
        <dbReference type="ARBA" id="ARBA00010605"/>
    </source>
</evidence>
<dbReference type="Proteomes" id="UP001483898">
    <property type="component" value="Chromosome"/>
</dbReference>
<protein>
    <recommendedName>
        <fullName evidence="11">Large ribosomal subunit protein bL9</fullName>
    </recommendedName>
</protein>
<keyword evidence="3" id="KW-1003">Cell membrane</keyword>
<name>A0ABZ3CDS0_9MOLU</name>
<keyword evidence="5 11" id="KW-0699">rRNA-binding</keyword>
<evidence type="ECO:0000313" key="14">
    <source>
        <dbReference type="EMBL" id="WZX02057.1"/>
    </source>
</evidence>
<keyword evidence="4 12" id="KW-0812">Transmembrane</keyword>
<dbReference type="Gene3D" id="3.40.5.10">
    <property type="entry name" value="Ribosomal protein L9, N-terminal domain"/>
    <property type="match status" value="1"/>
</dbReference>
<dbReference type="GO" id="GO:0005840">
    <property type="term" value="C:ribosome"/>
    <property type="evidence" value="ECO:0007669"/>
    <property type="project" value="UniProtKB-KW"/>
</dbReference>
<keyword evidence="15" id="KW-1185">Reference proteome</keyword>
<dbReference type="Gene3D" id="3.30.450.20">
    <property type="entry name" value="PAS domain"/>
    <property type="match status" value="1"/>
</dbReference>
<keyword evidence="8 12" id="KW-1133">Transmembrane helix</keyword>
<evidence type="ECO:0000256" key="4">
    <source>
        <dbReference type="ARBA" id="ARBA00022692"/>
    </source>
</evidence>
<feature type="transmembrane region" description="Helical" evidence="12">
    <location>
        <begin position="20"/>
        <end position="41"/>
    </location>
</feature>
<dbReference type="InterPro" id="IPR009027">
    <property type="entry name" value="Ribosomal_bL9/RNase_H1_N"/>
</dbReference>
<dbReference type="Pfam" id="PF02272">
    <property type="entry name" value="DHHA1"/>
    <property type="match status" value="1"/>
</dbReference>
<dbReference type="InterPro" id="IPR020594">
    <property type="entry name" value="Ribosomal_bL9_bac/chp"/>
</dbReference>
<reference evidence="14" key="1">
    <citation type="submission" date="2023-06" db="EMBL/GenBank/DDBJ databases">
        <title>Complete Genome of Candidatus Phytoplasma asteris M8.</title>
        <authorList>
            <person name="Toth R."/>
            <person name="Ilic A.-M."/>
            <person name="Huettel B."/>
            <person name="Duduk B."/>
            <person name="Kube M."/>
        </authorList>
    </citation>
    <scope>NUCLEOTIDE SEQUENCE [LARGE SCALE GENOMIC DNA]</scope>
    <source>
        <strain evidence="14">M8</strain>
    </source>
</reference>
<comment type="function">
    <text evidence="11">Binds to the 23S rRNA.</text>
</comment>
<keyword evidence="7 11" id="KW-0689">Ribosomal protein</keyword>
<evidence type="ECO:0000256" key="7">
    <source>
        <dbReference type="ARBA" id="ARBA00022980"/>
    </source>
</evidence>
<organism evidence="14 15">
    <name type="scientific">Candidatus Phytoplasma asteris</name>
    <dbReference type="NCBI Taxonomy" id="85620"/>
    <lineage>
        <taxon>Bacteria</taxon>
        <taxon>Bacillati</taxon>
        <taxon>Mycoplasmatota</taxon>
        <taxon>Mollicutes</taxon>
        <taxon>Acholeplasmatales</taxon>
        <taxon>Acholeplasmataceae</taxon>
        <taxon>Candidatus Phytoplasma</taxon>
        <taxon>16SrI (Aster yellows group)</taxon>
    </lineage>
</organism>
<feature type="domain" description="GGDEF" evidence="13">
    <location>
        <begin position="222"/>
        <end position="350"/>
    </location>
</feature>
<dbReference type="InterPro" id="IPR036791">
    <property type="entry name" value="Ribosomal_bL9_C_sf"/>
</dbReference>
<evidence type="ECO:0000256" key="8">
    <source>
        <dbReference type="ARBA" id="ARBA00022989"/>
    </source>
</evidence>
<gene>
    <name evidence="11" type="primary">rplI</name>
    <name evidence="14" type="ORF">QN326_00160</name>
</gene>
<comment type="subcellular location">
    <subcellularLocation>
        <location evidence="1">Cell membrane</location>
        <topology evidence="1">Multi-pass membrane protein</topology>
    </subcellularLocation>
</comment>
<evidence type="ECO:0000256" key="3">
    <source>
        <dbReference type="ARBA" id="ARBA00022475"/>
    </source>
</evidence>
<keyword evidence="6 11" id="KW-0694">RNA-binding</keyword>
<dbReference type="SUPFAM" id="SSF55653">
    <property type="entry name" value="Ribosomal protein L9 C-domain"/>
    <property type="match status" value="1"/>
</dbReference>
<dbReference type="SMART" id="SM00267">
    <property type="entry name" value="GGDEF"/>
    <property type="match status" value="1"/>
</dbReference>
<dbReference type="PANTHER" id="PTHR47618">
    <property type="entry name" value="BIFUNCTIONAL OLIGORIBONUCLEASE AND PAP PHOSPHATASE NRNA"/>
    <property type="match status" value="1"/>
</dbReference>
<dbReference type="InterPro" id="IPR001667">
    <property type="entry name" value="DDH_dom"/>
</dbReference>
<dbReference type="SUPFAM" id="SSF55658">
    <property type="entry name" value="L9 N-domain-like"/>
    <property type="match status" value="1"/>
</dbReference>
<dbReference type="Pfam" id="PF21370">
    <property type="entry name" value="PAS_GdpP"/>
    <property type="match status" value="1"/>
</dbReference>
<keyword evidence="9 12" id="KW-0472">Membrane</keyword>
<evidence type="ECO:0000256" key="1">
    <source>
        <dbReference type="ARBA" id="ARBA00004651"/>
    </source>
</evidence>
<evidence type="ECO:0000256" key="5">
    <source>
        <dbReference type="ARBA" id="ARBA00022730"/>
    </source>
</evidence>
<dbReference type="Pfam" id="PF24898">
    <property type="entry name" value="GGDEF_GdpP"/>
    <property type="match status" value="1"/>
</dbReference>
<dbReference type="InterPro" id="IPR020069">
    <property type="entry name" value="Ribosomal_bL9_C"/>
</dbReference>
<dbReference type="InterPro" id="IPR049553">
    <property type="entry name" value="GdpP-like_PAS"/>
</dbReference>
<dbReference type="HAMAP" id="MF_00503">
    <property type="entry name" value="Ribosomal_bL9"/>
    <property type="match status" value="1"/>
</dbReference>
<evidence type="ECO:0000259" key="13">
    <source>
        <dbReference type="PROSITE" id="PS50887"/>
    </source>
</evidence>
<dbReference type="Gene3D" id="3.90.1640.10">
    <property type="entry name" value="inorganic pyrophosphatase (n-terminal core)"/>
    <property type="match status" value="1"/>
</dbReference>
<evidence type="ECO:0000256" key="12">
    <source>
        <dbReference type="SAM" id="Phobius"/>
    </source>
</evidence>
<accession>A0ABZ3CDS0</accession>
<dbReference type="PROSITE" id="PS50887">
    <property type="entry name" value="GGDEF"/>
    <property type="match status" value="1"/>
</dbReference>
<dbReference type="InterPro" id="IPR036935">
    <property type="entry name" value="Ribosomal_bL9_N_sf"/>
</dbReference>
<evidence type="ECO:0000256" key="10">
    <source>
        <dbReference type="ARBA" id="ARBA00023274"/>
    </source>
</evidence>
<dbReference type="SUPFAM" id="SSF64182">
    <property type="entry name" value="DHH phosphoesterases"/>
    <property type="match status" value="1"/>
</dbReference>
<dbReference type="Pfam" id="PF01368">
    <property type="entry name" value="DHH"/>
    <property type="match status" value="1"/>
</dbReference>
<dbReference type="NCBIfam" id="NF011110">
    <property type="entry name" value="PRK14538.1"/>
    <property type="match status" value="1"/>
</dbReference>
<dbReference type="Gene3D" id="3.10.430.100">
    <property type="entry name" value="Ribosomal protein L9, C-terminal domain"/>
    <property type="match status" value="1"/>
</dbReference>
<dbReference type="InterPro" id="IPR020070">
    <property type="entry name" value="Ribosomal_bL9_N"/>
</dbReference>
<feature type="transmembrane region" description="Helical" evidence="12">
    <location>
        <begin position="72"/>
        <end position="96"/>
    </location>
</feature>
<dbReference type="PANTHER" id="PTHR47618:SF2">
    <property type="entry name" value="CYCLIC-DI-AMP PHOSPHODIESTERASE GDPP"/>
    <property type="match status" value="1"/>
</dbReference>
<keyword evidence="10 11" id="KW-0687">Ribonucleoprotein</keyword>
<dbReference type="InterPro" id="IPR038763">
    <property type="entry name" value="DHH_sf"/>
</dbReference>
<dbReference type="InterPro" id="IPR003156">
    <property type="entry name" value="DHHA1_dom"/>
</dbReference>
<dbReference type="InterPro" id="IPR000160">
    <property type="entry name" value="GGDEF_dom"/>
</dbReference>
<evidence type="ECO:0000313" key="15">
    <source>
        <dbReference type="Proteomes" id="UP001483898"/>
    </source>
</evidence>